<gene>
    <name evidence="2" type="ORF">BDV96DRAFT_647872</name>
</gene>
<dbReference type="Proteomes" id="UP000799770">
    <property type="component" value="Unassembled WGS sequence"/>
</dbReference>
<evidence type="ECO:0000256" key="1">
    <source>
        <dbReference type="SAM" id="MobiDB-lite"/>
    </source>
</evidence>
<sequence length="305" mass="34678">MAVANLALLHWPAAISPSTSQFLLDFININNNIIIIIIIIAIDITMLRLRRFFGRPEQRGELDSGDIGQDDWDKLPPPYSDDPTVTPNGPSTNHVPMDEATKRALFLRHFRLFILEILAFTFDADFSKLRAALGQRTLQADEPASILTELQRHCLLLISHRVRAMYWRIKNNQWDTVPVGGIYLINRAIIEPTAIVPVETSYALELIATYADHQCEPDKRGKTLVSYHEPRHLRRALFLSFFLCTPDFADTLRSHAKVISAVSPDERVRFILSQAQQDFERNLGLRRLPGVEKLPLAQDGMSSSR</sequence>
<dbReference type="OrthoDB" id="3796310at2759"/>
<evidence type="ECO:0000313" key="2">
    <source>
        <dbReference type="EMBL" id="KAF2113615.1"/>
    </source>
</evidence>
<reference evidence="2" key="1">
    <citation type="journal article" date="2020" name="Stud. Mycol.">
        <title>101 Dothideomycetes genomes: a test case for predicting lifestyles and emergence of pathogens.</title>
        <authorList>
            <person name="Haridas S."/>
            <person name="Albert R."/>
            <person name="Binder M."/>
            <person name="Bloem J."/>
            <person name="Labutti K."/>
            <person name="Salamov A."/>
            <person name="Andreopoulos B."/>
            <person name="Baker S."/>
            <person name="Barry K."/>
            <person name="Bills G."/>
            <person name="Bluhm B."/>
            <person name="Cannon C."/>
            <person name="Castanera R."/>
            <person name="Culley D."/>
            <person name="Daum C."/>
            <person name="Ezra D."/>
            <person name="Gonzalez J."/>
            <person name="Henrissat B."/>
            <person name="Kuo A."/>
            <person name="Liang C."/>
            <person name="Lipzen A."/>
            <person name="Lutzoni F."/>
            <person name="Magnuson J."/>
            <person name="Mondo S."/>
            <person name="Nolan M."/>
            <person name="Ohm R."/>
            <person name="Pangilinan J."/>
            <person name="Park H.-J."/>
            <person name="Ramirez L."/>
            <person name="Alfaro M."/>
            <person name="Sun H."/>
            <person name="Tritt A."/>
            <person name="Yoshinaga Y."/>
            <person name="Zwiers L.-H."/>
            <person name="Turgeon B."/>
            <person name="Goodwin S."/>
            <person name="Spatafora J."/>
            <person name="Crous P."/>
            <person name="Grigoriev I."/>
        </authorList>
    </citation>
    <scope>NUCLEOTIDE SEQUENCE</scope>
    <source>
        <strain evidence="2">CBS 627.86</strain>
    </source>
</reference>
<protein>
    <submittedName>
        <fullName evidence="2">Uncharacterized protein</fullName>
    </submittedName>
</protein>
<keyword evidence="3" id="KW-1185">Reference proteome</keyword>
<accession>A0A6A5Z2F1</accession>
<dbReference type="EMBL" id="ML977327">
    <property type="protein sequence ID" value="KAF2113615.1"/>
    <property type="molecule type" value="Genomic_DNA"/>
</dbReference>
<evidence type="ECO:0000313" key="3">
    <source>
        <dbReference type="Proteomes" id="UP000799770"/>
    </source>
</evidence>
<feature type="region of interest" description="Disordered" evidence="1">
    <location>
        <begin position="58"/>
        <end position="94"/>
    </location>
</feature>
<organism evidence="2 3">
    <name type="scientific">Lophiotrema nucula</name>
    <dbReference type="NCBI Taxonomy" id="690887"/>
    <lineage>
        <taxon>Eukaryota</taxon>
        <taxon>Fungi</taxon>
        <taxon>Dikarya</taxon>
        <taxon>Ascomycota</taxon>
        <taxon>Pezizomycotina</taxon>
        <taxon>Dothideomycetes</taxon>
        <taxon>Pleosporomycetidae</taxon>
        <taxon>Pleosporales</taxon>
        <taxon>Lophiotremataceae</taxon>
        <taxon>Lophiotrema</taxon>
    </lineage>
</organism>
<dbReference type="AlphaFoldDB" id="A0A6A5Z2F1"/>
<name>A0A6A5Z2F1_9PLEO</name>
<feature type="compositionally biased region" description="Polar residues" evidence="1">
    <location>
        <begin position="83"/>
        <end position="94"/>
    </location>
</feature>
<proteinExistence type="predicted"/>